<proteinExistence type="predicted"/>
<keyword evidence="1" id="KW-0812">Transmembrane</keyword>
<evidence type="ECO:0000256" key="1">
    <source>
        <dbReference type="SAM" id="Phobius"/>
    </source>
</evidence>
<comment type="caution">
    <text evidence="2">The sequence shown here is derived from an EMBL/GenBank/DDBJ whole genome shotgun (WGS) entry which is preliminary data.</text>
</comment>
<reference evidence="2" key="1">
    <citation type="submission" date="2020-03" db="EMBL/GenBank/DDBJ databases">
        <title>FDA dAtabase for Regulatory Grade micrObial Sequences (FDA-ARGOS): Supporting development and validation of Infectious Disease Dx tests.</title>
        <authorList>
            <person name="Campos J."/>
            <person name="Goldberg B."/>
            <person name="Tallon L."/>
            <person name="Sadzewicz L."/>
            <person name="Vavikolanu K."/>
            <person name="Mehta A."/>
            <person name="Aluvathingal J."/>
            <person name="Nadendla S."/>
            <person name="Nandy P."/>
            <person name="Geyer C."/>
            <person name="Yan Y."/>
            <person name="Sichtig H."/>
        </authorList>
    </citation>
    <scope>NUCLEOTIDE SEQUENCE [LARGE SCALE GENOMIC DNA]</scope>
    <source>
        <strain evidence="2">FDAARGOS_652</strain>
    </source>
</reference>
<feature type="transmembrane region" description="Helical" evidence="1">
    <location>
        <begin position="73"/>
        <end position="91"/>
    </location>
</feature>
<dbReference type="AlphaFoldDB" id="A0A8X7TDC0"/>
<name>A0A8X7TDC0_CANPA</name>
<dbReference type="Proteomes" id="UP000590412">
    <property type="component" value="Unassembled WGS sequence"/>
</dbReference>
<accession>A0A8X7TDC0</accession>
<dbReference type="EMBL" id="JABWAB010000003">
    <property type="protein sequence ID" value="KAF6057493.1"/>
    <property type="molecule type" value="Genomic_DNA"/>
</dbReference>
<gene>
    <name evidence="2" type="ORF">FOB60_002048</name>
</gene>
<evidence type="ECO:0000313" key="3">
    <source>
        <dbReference type="Proteomes" id="UP000590412"/>
    </source>
</evidence>
<organism evidence="2 3">
    <name type="scientific">Candida parapsilosis</name>
    <name type="common">Yeast</name>
    <dbReference type="NCBI Taxonomy" id="5480"/>
    <lineage>
        <taxon>Eukaryota</taxon>
        <taxon>Fungi</taxon>
        <taxon>Dikarya</taxon>
        <taxon>Ascomycota</taxon>
        <taxon>Saccharomycotina</taxon>
        <taxon>Pichiomycetes</taxon>
        <taxon>Debaryomycetaceae</taxon>
        <taxon>Candida/Lodderomyces clade</taxon>
        <taxon>Candida</taxon>
    </lineage>
</organism>
<keyword evidence="1" id="KW-0472">Membrane</keyword>
<sequence length="122" mass="13949">MERNDYIHASRAARGAQASLSIISGENILATATAESIKAQATEMIWNSTQNLEDLAWDENVYDIRRLTRPGNIIFLVVFAISFLWYIVILAKSRYWWFNVAFFCGAAWNFWGSLAEFCLLTT</sequence>
<keyword evidence="1" id="KW-1133">Transmembrane helix</keyword>
<evidence type="ECO:0000313" key="2">
    <source>
        <dbReference type="EMBL" id="KAF6057493.1"/>
    </source>
</evidence>
<protein>
    <submittedName>
        <fullName evidence="2">Uncharacterized protein</fullName>
    </submittedName>
</protein>
<feature type="transmembrane region" description="Helical" evidence="1">
    <location>
        <begin position="97"/>
        <end position="120"/>
    </location>
</feature>